<evidence type="ECO:0000313" key="2">
    <source>
        <dbReference type="Proteomes" id="UP000700596"/>
    </source>
</evidence>
<dbReference type="GO" id="GO:0008168">
    <property type="term" value="F:methyltransferase activity"/>
    <property type="evidence" value="ECO:0007669"/>
    <property type="project" value="TreeGrafter"/>
</dbReference>
<dbReference type="PANTHER" id="PTHR43591">
    <property type="entry name" value="METHYLTRANSFERASE"/>
    <property type="match status" value="1"/>
</dbReference>
<dbReference type="SUPFAM" id="SSF53335">
    <property type="entry name" value="S-adenosyl-L-methionine-dependent methyltransferases"/>
    <property type="match status" value="1"/>
</dbReference>
<name>A0A9P9IY15_9PLEO</name>
<dbReference type="Proteomes" id="UP000700596">
    <property type="component" value="Unassembled WGS sequence"/>
</dbReference>
<dbReference type="InterPro" id="IPR029063">
    <property type="entry name" value="SAM-dependent_MTases_sf"/>
</dbReference>
<dbReference type="Gene3D" id="3.40.50.150">
    <property type="entry name" value="Vaccinia Virus protein VP39"/>
    <property type="match status" value="1"/>
</dbReference>
<dbReference type="PANTHER" id="PTHR43591:SF105">
    <property type="entry name" value="METHYLTRANSFERASE DOMAIN-CONTAINING PROTEIN-RELATED"/>
    <property type="match status" value="1"/>
</dbReference>
<accession>A0A9P9IY15</accession>
<sequence length="282" mass="30455">MAARISTTDNNDDNVIFTAGESEVQRLDTQHKVVAASMTPSILAPIDFSKPGLRILDQATGSGIFLRDLRASTPNPTSHTWIGTDIETSYFPTSPPPDTSYHFQSMTAPWPQSWNSSFDLVHSRFALPGVGTTSLHSAVNNLIALVKPGGWIQFVEMDLENWAGGPATQEFCAATRTLLSFVSAGQGVGLRSKLVPMMKEAGLVDIQDRGFAILTGKRAREDVRALSEDSMKATAQGICGTLAAMLPGEGDWKGVAERLVRENGEVGSEFRVFAVWGRRVGT</sequence>
<dbReference type="EMBL" id="JAGMWT010000002">
    <property type="protein sequence ID" value="KAH7135140.1"/>
    <property type="molecule type" value="Genomic_DNA"/>
</dbReference>
<evidence type="ECO:0000313" key="1">
    <source>
        <dbReference type="EMBL" id="KAH7135140.1"/>
    </source>
</evidence>
<evidence type="ECO:0008006" key="3">
    <source>
        <dbReference type="Google" id="ProtNLM"/>
    </source>
</evidence>
<dbReference type="OrthoDB" id="184880at2759"/>
<reference evidence="1" key="1">
    <citation type="journal article" date="2021" name="Nat. Commun.">
        <title>Genetic determinants of endophytism in the Arabidopsis root mycobiome.</title>
        <authorList>
            <person name="Mesny F."/>
            <person name="Miyauchi S."/>
            <person name="Thiergart T."/>
            <person name="Pickel B."/>
            <person name="Atanasova L."/>
            <person name="Karlsson M."/>
            <person name="Huettel B."/>
            <person name="Barry K.W."/>
            <person name="Haridas S."/>
            <person name="Chen C."/>
            <person name="Bauer D."/>
            <person name="Andreopoulos W."/>
            <person name="Pangilinan J."/>
            <person name="LaButti K."/>
            <person name="Riley R."/>
            <person name="Lipzen A."/>
            <person name="Clum A."/>
            <person name="Drula E."/>
            <person name="Henrissat B."/>
            <person name="Kohler A."/>
            <person name="Grigoriev I.V."/>
            <person name="Martin F.M."/>
            <person name="Hacquard S."/>
        </authorList>
    </citation>
    <scope>NUCLEOTIDE SEQUENCE</scope>
    <source>
        <strain evidence="1">MPI-CAGE-CH-0243</strain>
    </source>
</reference>
<keyword evidence="2" id="KW-1185">Reference proteome</keyword>
<proteinExistence type="predicted"/>
<protein>
    <recommendedName>
        <fullName evidence="3">Methyltransferase</fullName>
    </recommendedName>
</protein>
<organism evidence="1 2">
    <name type="scientific">Dendryphion nanum</name>
    <dbReference type="NCBI Taxonomy" id="256645"/>
    <lineage>
        <taxon>Eukaryota</taxon>
        <taxon>Fungi</taxon>
        <taxon>Dikarya</taxon>
        <taxon>Ascomycota</taxon>
        <taxon>Pezizomycotina</taxon>
        <taxon>Dothideomycetes</taxon>
        <taxon>Pleosporomycetidae</taxon>
        <taxon>Pleosporales</taxon>
        <taxon>Torulaceae</taxon>
        <taxon>Dendryphion</taxon>
    </lineage>
</organism>
<gene>
    <name evidence="1" type="ORF">B0J11DRAFT_153716</name>
</gene>
<dbReference type="AlphaFoldDB" id="A0A9P9IY15"/>
<comment type="caution">
    <text evidence="1">The sequence shown here is derived from an EMBL/GenBank/DDBJ whole genome shotgun (WGS) entry which is preliminary data.</text>
</comment>